<evidence type="ECO:0000256" key="3">
    <source>
        <dbReference type="ARBA" id="ARBA00018886"/>
    </source>
</evidence>
<name>A0A9P6DR11_9AGAM</name>
<dbReference type="GO" id="GO:0050661">
    <property type="term" value="F:NADP binding"/>
    <property type="evidence" value="ECO:0007669"/>
    <property type="project" value="InterPro"/>
</dbReference>
<organism evidence="9 10">
    <name type="scientific">Hydnum rufescens UP504</name>
    <dbReference type="NCBI Taxonomy" id="1448309"/>
    <lineage>
        <taxon>Eukaryota</taxon>
        <taxon>Fungi</taxon>
        <taxon>Dikarya</taxon>
        <taxon>Basidiomycota</taxon>
        <taxon>Agaricomycotina</taxon>
        <taxon>Agaricomycetes</taxon>
        <taxon>Cantharellales</taxon>
        <taxon>Hydnaceae</taxon>
        <taxon>Hydnum</taxon>
    </lineage>
</organism>
<evidence type="ECO:0000256" key="7">
    <source>
        <dbReference type="SAM" id="MobiDB-lite"/>
    </source>
</evidence>
<keyword evidence="5" id="KW-0521">NADP</keyword>
<reference evidence="9" key="1">
    <citation type="journal article" date="2020" name="Nat. Commun.">
        <title>Large-scale genome sequencing of mycorrhizal fungi provides insights into the early evolution of symbiotic traits.</title>
        <authorList>
            <person name="Miyauchi S."/>
            <person name="Kiss E."/>
            <person name="Kuo A."/>
            <person name="Drula E."/>
            <person name="Kohler A."/>
            <person name="Sanchez-Garcia M."/>
            <person name="Morin E."/>
            <person name="Andreopoulos B."/>
            <person name="Barry K.W."/>
            <person name="Bonito G."/>
            <person name="Buee M."/>
            <person name="Carver A."/>
            <person name="Chen C."/>
            <person name="Cichocki N."/>
            <person name="Clum A."/>
            <person name="Culley D."/>
            <person name="Crous P.W."/>
            <person name="Fauchery L."/>
            <person name="Girlanda M."/>
            <person name="Hayes R.D."/>
            <person name="Keri Z."/>
            <person name="LaButti K."/>
            <person name="Lipzen A."/>
            <person name="Lombard V."/>
            <person name="Magnuson J."/>
            <person name="Maillard F."/>
            <person name="Murat C."/>
            <person name="Nolan M."/>
            <person name="Ohm R.A."/>
            <person name="Pangilinan J."/>
            <person name="Pereira M.F."/>
            <person name="Perotto S."/>
            <person name="Peter M."/>
            <person name="Pfister S."/>
            <person name="Riley R."/>
            <person name="Sitrit Y."/>
            <person name="Stielow J.B."/>
            <person name="Szollosi G."/>
            <person name="Zifcakova L."/>
            <person name="Stursova M."/>
            <person name="Spatafora J.W."/>
            <person name="Tedersoo L."/>
            <person name="Vaario L.M."/>
            <person name="Yamada A."/>
            <person name="Yan M."/>
            <person name="Wang P."/>
            <person name="Xu J."/>
            <person name="Bruns T."/>
            <person name="Baldrian P."/>
            <person name="Vilgalys R."/>
            <person name="Dunand C."/>
            <person name="Henrissat B."/>
            <person name="Grigoriev I.V."/>
            <person name="Hibbett D."/>
            <person name="Nagy L.G."/>
            <person name="Martin F.M."/>
        </authorList>
    </citation>
    <scope>NUCLEOTIDE SEQUENCE</scope>
    <source>
        <strain evidence="9">UP504</strain>
    </source>
</reference>
<dbReference type="SUPFAM" id="SSF53597">
    <property type="entry name" value="Dihydrofolate reductase-like"/>
    <property type="match status" value="1"/>
</dbReference>
<keyword evidence="6" id="KW-0560">Oxidoreductase</keyword>
<dbReference type="GO" id="GO:0004146">
    <property type="term" value="F:dihydrofolate reductase activity"/>
    <property type="evidence" value="ECO:0007669"/>
    <property type="project" value="UniProtKB-EC"/>
</dbReference>
<evidence type="ECO:0000313" key="10">
    <source>
        <dbReference type="Proteomes" id="UP000886523"/>
    </source>
</evidence>
<evidence type="ECO:0000256" key="4">
    <source>
        <dbReference type="ARBA" id="ARBA00022563"/>
    </source>
</evidence>
<evidence type="ECO:0000256" key="6">
    <source>
        <dbReference type="ARBA" id="ARBA00023002"/>
    </source>
</evidence>
<feature type="domain" description="DHFR" evidence="8">
    <location>
        <begin position="1"/>
        <end position="174"/>
    </location>
</feature>
<dbReference type="GO" id="GO:0046452">
    <property type="term" value="P:dihydrofolate metabolic process"/>
    <property type="evidence" value="ECO:0007669"/>
    <property type="project" value="TreeGrafter"/>
</dbReference>
<comment type="pathway">
    <text evidence="1">Cofactor biosynthesis; tetrahydrofolate biosynthesis; 5,6,7,8-tetrahydrofolate from 7,8-dihydrofolate: step 1/1.</text>
</comment>
<dbReference type="PANTHER" id="PTHR48069:SF3">
    <property type="entry name" value="DIHYDROFOLATE REDUCTASE"/>
    <property type="match status" value="1"/>
</dbReference>
<dbReference type="GO" id="GO:0006730">
    <property type="term" value="P:one-carbon metabolic process"/>
    <property type="evidence" value="ECO:0007669"/>
    <property type="project" value="UniProtKB-KW"/>
</dbReference>
<dbReference type="EMBL" id="MU128997">
    <property type="protein sequence ID" value="KAF9511686.1"/>
    <property type="molecule type" value="Genomic_DNA"/>
</dbReference>
<dbReference type="Pfam" id="PF00186">
    <property type="entry name" value="DHFR_1"/>
    <property type="match status" value="1"/>
</dbReference>
<dbReference type="PROSITE" id="PS51330">
    <property type="entry name" value="DHFR_2"/>
    <property type="match status" value="1"/>
</dbReference>
<keyword evidence="4" id="KW-0554">One-carbon metabolism</keyword>
<evidence type="ECO:0000259" key="8">
    <source>
        <dbReference type="PROSITE" id="PS51330"/>
    </source>
</evidence>
<sequence>MAYFARVTSSAPPGKTNAVIMGRKSWESIPMKYRPLKNRINVVISSQSHYDLGGKGGIILASSLRGGLSALAKSNIEEHTTDTNTTRVHRTFIIGEANRILLTRILEPDFDCDVLFPEFRPDRDGDSPSRENHEGESGWRRADHETLVEWVGFDVPQGIQEEKGVKYEFQMWVRESL</sequence>
<comment type="caution">
    <text evidence="9">The sequence shown here is derived from an EMBL/GenBank/DDBJ whole genome shotgun (WGS) entry which is preliminary data.</text>
</comment>
<evidence type="ECO:0000256" key="5">
    <source>
        <dbReference type="ARBA" id="ARBA00022857"/>
    </source>
</evidence>
<evidence type="ECO:0000256" key="2">
    <source>
        <dbReference type="ARBA" id="ARBA00012856"/>
    </source>
</evidence>
<evidence type="ECO:0000256" key="1">
    <source>
        <dbReference type="ARBA" id="ARBA00004903"/>
    </source>
</evidence>
<dbReference type="EC" id="1.5.1.3" evidence="2"/>
<dbReference type="InterPro" id="IPR024072">
    <property type="entry name" value="DHFR-like_dom_sf"/>
</dbReference>
<dbReference type="CDD" id="cd00209">
    <property type="entry name" value="DHFR"/>
    <property type="match status" value="1"/>
</dbReference>
<dbReference type="AlphaFoldDB" id="A0A9P6DR11"/>
<proteinExistence type="predicted"/>
<dbReference type="GO" id="GO:0046654">
    <property type="term" value="P:tetrahydrofolate biosynthetic process"/>
    <property type="evidence" value="ECO:0007669"/>
    <property type="project" value="InterPro"/>
</dbReference>
<dbReference type="Gene3D" id="3.40.430.10">
    <property type="entry name" value="Dihydrofolate Reductase, subunit A"/>
    <property type="match status" value="1"/>
</dbReference>
<dbReference type="OrthoDB" id="414698at2759"/>
<accession>A0A9P6DR11</accession>
<dbReference type="GO" id="GO:0005739">
    <property type="term" value="C:mitochondrion"/>
    <property type="evidence" value="ECO:0007669"/>
    <property type="project" value="TreeGrafter"/>
</dbReference>
<keyword evidence="10" id="KW-1185">Reference proteome</keyword>
<dbReference type="InterPro" id="IPR001796">
    <property type="entry name" value="DHFR_dom"/>
</dbReference>
<dbReference type="Proteomes" id="UP000886523">
    <property type="component" value="Unassembled WGS sequence"/>
</dbReference>
<dbReference type="GO" id="GO:0046655">
    <property type="term" value="P:folic acid metabolic process"/>
    <property type="evidence" value="ECO:0007669"/>
    <property type="project" value="TreeGrafter"/>
</dbReference>
<feature type="region of interest" description="Disordered" evidence="7">
    <location>
        <begin position="121"/>
        <end position="140"/>
    </location>
</feature>
<gene>
    <name evidence="9" type="ORF">BS47DRAFT_1346447</name>
</gene>
<dbReference type="PANTHER" id="PTHR48069">
    <property type="entry name" value="DIHYDROFOLATE REDUCTASE"/>
    <property type="match status" value="1"/>
</dbReference>
<evidence type="ECO:0000313" key="9">
    <source>
        <dbReference type="EMBL" id="KAF9511686.1"/>
    </source>
</evidence>
<protein>
    <recommendedName>
        <fullName evidence="3">Dihydrofolate reductase</fullName>
        <ecNumber evidence="2">1.5.1.3</ecNumber>
    </recommendedName>
</protein>
<dbReference type="InterPro" id="IPR012259">
    <property type="entry name" value="DHFR"/>
</dbReference>